<reference evidence="2 3" key="1">
    <citation type="submission" date="2021-07" db="EMBL/GenBank/DDBJ databases">
        <title>The Aristolochia fimbriata genome: insights into angiosperm evolution, floral development and chemical biosynthesis.</title>
        <authorList>
            <person name="Jiao Y."/>
        </authorList>
    </citation>
    <scope>NUCLEOTIDE SEQUENCE [LARGE SCALE GENOMIC DNA]</scope>
    <source>
        <strain evidence="2">IBCAS-2021</strain>
        <tissue evidence="2">Leaf</tissue>
    </source>
</reference>
<evidence type="ECO:0000313" key="2">
    <source>
        <dbReference type="EMBL" id="KAG9454171.1"/>
    </source>
</evidence>
<keyword evidence="3" id="KW-1185">Reference proteome</keyword>
<dbReference type="AlphaFoldDB" id="A0AAV7F2V1"/>
<feature type="transmembrane region" description="Helical" evidence="1">
    <location>
        <begin position="309"/>
        <end position="327"/>
    </location>
</feature>
<sequence length="363" mass="40734">MASVMCLNNHFSVQIPSLKNLKTDQIHFIQRPILSSRPSFSNSSRTSATSPGKLLSISLTAPSFTSNPKIPGNLVVGTAFLSLMLSALVSTLKLVRERGSLPSRSSLIRYRFESSRDFRDVDIYNLKKKFLMDLRLYNASSSRELGNEKLAIMREPNFRPVPFARGDCDFALEVPERALNSGTIEPSFPIEVPIFRETLGYRQFQSLMVWEFYVMEGRKAENIAGMHIGTGRLDICNLEEEEKDMLNVNDSGDRRFFLPQTSVAPLEILPSRIEEKDELLASNEVQAAMPAITMAAGVLGALVAGDSGFLEMVGVVAITSFVVYDLLLASRRKMLWKDLELVTDRDKFVHFLLSRKIITTVHF</sequence>
<evidence type="ECO:0000256" key="1">
    <source>
        <dbReference type="SAM" id="Phobius"/>
    </source>
</evidence>
<protein>
    <submittedName>
        <fullName evidence="2">Uncharacterized protein</fullName>
    </submittedName>
</protein>
<gene>
    <name evidence="2" type="ORF">H6P81_007075</name>
</gene>
<keyword evidence="1" id="KW-1133">Transmembrane helix</keyword>
<organism evidence="2 3">
    <name type="scientific">Aristolochia fimbriata</name>
    <name type="common">White veined hardy Dutchman's pipe vine</name>
    <dbReference type="NCBI Taxonomy" id="158543"/>
    <lineage>
        <taxon>Eukaryota</taxon>
        <taxon>Viridiplantae</taxon>
        <taxon>Streptophyta</taxon>
        <taxon>Embryophyta</taxon>
        <taxon>Tracheophyta</taxon>
        <taxon>Spermatophyta</taxon>
        <taxon>Magnoliopsida</taxon>
        <taxon>Magnoliidae</taxon>
        <taxon>Piperales</taxon>
        <taxon>Aristolochiaceae</taxon>
        <taxon>Aristolochia</taxon>
    </lineage>
</organism>
<keyword evidence="1" id="KW-0812">Transmembrane</keyword>
<proteinExistence type="predicted"/>
<comment type="caution">
    <text evidence="2">The sequence shown here is derived from an EMBL/GenBank/DDBJ whole genome shotgun (WGS) entry which is preliminary data.</text>
</comment>
<keyword evidence="1" id="KW-0472">Membrane</keyword>
<evidence type="ECO:0000313" key="3">
    <source>
        <dbReference type="Proteomes" id="UP000825729"/>
    </source>
</evidence>
<accession>A0AAV7F2V1</accession>
<name>A0AAV7F2V1_ARIFI</name>
<dbReference type="EMBL" id="JAINDJ010000003">
    <property type="protein sequence ID" value="KAG9454171.1"/>
    <property type="molecule type" value="Genomic_DNA"/>
</dbReference>
<dbReference type="Proteomes" id="UP000825729">
    <property type="component" value="Unassembled WGS sequence"/>
</dbReference>